<dbReference type="InterPro" id="IPR001608">
    <property type="entry name" value="Ala_racemase_N"/>
</dbReference>
<dbReference type="KEGG" id="cdo:CDOO_09215"/>
<organism evidence="2 3">
    <name type="scientific">Corynebacterium doosanense CAU 212 = DSM 45436</name>
    <dbReference type="NCBI Taxonomy" id="558173"/>
    <lineage>
        <taxon>Bacteria</taxon>
        <taxon>Bacillati</taxon>
        <taxon>Actinomycetota</taxon>
        <taxon>Actinomycetes</taxon>
        <taxon>Mycobacteriales</taxon>
        <taxon>Corynebacteriaceae</taxon>
        <taxon>Corynebacterium</taxon>
    </lineage>
</organism>
<dbReference type="eggNOG" id="COG3616">
    <property type="taxonomic scope" value="Bacteria"/>
</dbReference>
<evidence type="ECO:0000313" key="3">
    <source>
        <dbReference type="Proteomes" id="UP000029914"/>
    </source>
</evidence>
<dbReference type="InterPro" id="IPR051466">
    <property type="entry name" value="D-amino_acid_metab_enzyme"/>
</dbReference>
<dbReference type="AlphaFoldDB" id="A0A097IGY3"/>
<dbReference type="GO" id="GO:0036088">
    <property type="term" value="P:D-serine catabolic process"/>
    <property type="evidence" value="ECO:0007669"/>
    <property type="project" value="TreeGrafter"/>
</dbReference>
<dbReference type="Gene3D" id="3.20.20.10">
    <property type="entry name" value="Alanine racemase"/>
    <property type="match status" value="1"/>
</dbReference>
<dbReference type="Proteomes" id="UP000029914">
    <property type="component" value="Chromosome"/>
</dbReference>
<accession>A0A097IGY3</accession>
<protein>
    <submittedName>
        <fullName evidence="2">Alanine racemase</fullName>
    </submittedName>
</protein>
<evidence type="ECO:0000313" key="2">
    <source>
        <dbReference type="EMBL" id="AIT61423.1"/>
    </source>
</evidence>
<dbReference type="PANTHER" id="PTHR28004">
    <property type="entry name" value="ZGC:162816-RELATED"/>
    <property type="match status" value="1"/>
</dbReference>
<evidence type="ECO:0000259" key="1">
    <source>
        <dbReference type="Pfam" id="PF01168"/>
    </source>
</evidence>
<keyword evidence="3" id="KW-1185">Reference proteome</keyword>
<dbReference type="Pfam" id="PF01168">
    <property type="entry name" value="Ala_racemase_N"/>
    <property type="match status" value="1"/>
</dbReference>
<feature type="domain" description="Alanine racemase N-terminal" evidence="1">
    <location>
        <begin position="20"/>
        <end position="203"/>
    </location>
</feature>
<name>A0A097IGY3_9CORY</name>
<dbReference type="GO" id="GO:0008721">
    <property type="term" value="F:D-serine ammonia-lyase activity"/>
    <property type="evidence" value="ECO:0007669"/>
    <property type="project" value="TreeGrafter"/>
</dbReference>
<dbReference type="STRING" id="558173.CDOO_09215"/>
<dbReference type="PANTHER" id="PTHR28004:SF2">
    <property type="entry name" value="D-SERINE DEHYDRATASE"/>
    <property type="match status" value="1"/>
</dbReference>
<gene>
    <name evidence="2" type="ORF">CDOO_09215</name>
</gene>
<sequence length="393" mass="42524">MKDDLRRAVADLEAPFAVLDLDAALDNAADLVRRASAAGRDVPVRLASKSLRIRPLMERVLALPGYRGVLSFHLSEALWLVDELTSDNVLVAYPCAHRDVLARWMGEQRYLDAVTVMVDSAEHLELLDTVYDQVRPSARLRVCLDIDAGLRLGPLRIGAKRSPVHAPRQAAHMAQQILARPHLKLVGLMAYEGQIAGTTDTSRAVALMKKLSVRELAPRRAKILRAVRDAGATEIEFINGGGTGSIETTSAEDSVTEIGAGSGIIGSALFDHYASFRPQPAEWFVLPVVRRPGRRTVTVAGGGRVGSGPPGTDRLPVVDWPEGLSMARLEGPGEVQTPLMGAAAASLRLGDHVWFRAAKAGEPTEFADEVIVVSGGRIIDRWPTYRGESRSFV</sequence>
<reference evidence="2 3" key="1">
    <citation type="submission" date="2013-09" db="EMBL/GenBank/DDBJ databases">
        <title>Complete genome sequence of Corynebacterium doosanense CAU 212(T) (=DSM 45436(T)), isolated from activated sludge.</title>
        <authorList>
            <person name="Schaffert L."/>
            <person name="Albersmeier A."/>
            <person name="Kalinowski J."/>
            <person name="Ruckert C."/>
        </authorList>
    </citation>
    <scope>NUCLEOTIDE SEQUENCE [LARGE SCALE GENOMIC DNA]</scope>
    <source>
        <strain evidence="2 3">CAU 212</strain>
    </source>
</reference>
<dbReference type="HOGENOM" id="CLU_042383_0_0_11"/>
<dbReference type="RefSeq" id="WP_018020912.1">
    <property type="nucleotide sequence ID" value="NZ_AQUX01000001.1"/>
</dbReference>
<dbReference type="OrthoDB" id="2445260at2"/>
<dbReference type="InterPro" id="IPR029066">
    <property type="entry name" value="PLP-binding_barrel"/>
</dbReference>
<dbReference type="SUPFAM" id="SSF51419">
    <property type="entry name" value="PLP-binding barrel"/>
    <property type="match status" value="1"/>
</dbReference>
<proteinExistence type="predicted"/>
<dbReference type="EMBL" id="CP006764">
    <property type="protein sequence ID" value="AIT61423.1"/>
    <property type="molecule type" value="Genomic_DNA"/>
</dbReference>